<dbReference type="Proteomes" id="UP000183120">
    <property type="component" value="Unassembled WGS sequence"/>
</dbReference>
<evidence type="ECO:0000313" key="2">
    <source>
        <dbReference type="EMBL" id="OIO12962.1"/>
    </source>
</evidence>
<evidence type="ECO:0000313" key="3">
    <source>
        <dbReference type="Proteomes" id="UP000183120"/>
    </source>
</evidence>
<comment type="caution">
    <text evidence="2">The sequence shown here is derived from an EMBL/GenBank/DDBJ whole genome shotgun (WGS) entry which is preliminary data.</text>
</comment>
<keyword evidence="1" id="KW-0472">Membrane</keyword>
<dbReference type="SUPFAM" id="SSF56281">
    <property type="entry name" value="Metallo-hydrolase/oxidoreductase"/>
    <property type="match status" value="1"/>
</dbReference>
<keyword evidence="1" id="KW-0812">Transmembrane</keyword>
<evidence type="ECO:0000256" key="1">
    <source>
        <dbReference type="SAM" id="Phobius"/>
    </source>
</evidence>
<dbReference type="AlphaFoldDB" id="A0A1J4TMC0"/>
<accession>A0A1J4TMC0</accession>
<dbReference type="STRING" id="1805209.AUJ73_04705"/>
<dbReference type="InterPro" id="IPR036866">
    <property type="entry name" value="RibonucZ/Hydroxyglut_hydro"/>
</dbReference>
<gene>
    <name evidence="2" type="ORF">AUJ73_04705</name>
</gene>
<sequence length="305" mass="34565">MLSKKYFIIGAVFGLVLFFSFLFSLPDENLHIVFCDVGQGDAVYIRAPSNQDMLIDGGPNDKVLACLGKHMPFYDRTIDVVMLTHPQKDHLQGLISVVSRYKVKHFILGDEANSTNGYSDLLTNIRNKNIEVKHLYKGDGFNFQNTTFSVLWPDRNWVAKQLGNGKYLSYDQFVYQNPESRVLGAEVYSNVNDFSYYLLLKYGSFTSLFTGDGDIRIQSEIMEGSHLPVVNLVKIPHHGARTAILPDLLDVIRPKTAVISVGKNSYGHPAKETIDMLVNRSIQFFRTDERGDIEVVSDGQKWWVK</sequence>
<name>A0A1J4TMC0_9BACT</name>
<organism evidence="2 3">
    <name type="scientific">Candidatus Gottesmanbacteria bacterium CG1_02_37_22</name>
    <dbReference type="NCBI Taxonomy" id="1805209"/>
    <lineage>
        <taxon>Bacteria</taxon>
        <taxon>Candidatus Gottesmaniibacteriota</taxon>
    </lineage>
</organism>
<dbReference type="EMBL" id="MNUY01000074">
    <property type="protein sequence ID" value="OIO12962.1"/>
    <property type="molecule type" value="Genomic_DNA"/>
</dbReference>
<dbReference type="Gene3D" id="3.60.15.10">
    <property type="entry name" value="Ribonuclease Z/Hydroxyacylglutathione hydrolase-like"/>
    <property type="match status" value="1"/>
</dbReference>
<protein>
    <recommendedName>
        <fullName evidence="4">Metallo-beta-lactamase domain-containing protein</fullName>
    </recommendedName>
</protein>
<evidence type="ECO:0008006" key="4">
    <source>
        <dbReference type="Google" id="ProtNLM"/>
    </source>
</evidence>
<reference evidence="2 3" key="1">
    <citation type="journal article" date="2016" name="Environ. Microbiol.">
        <title>Genomic resolution of a cold subsurface aquifer community provides metabolic insights for novel microbes adapted to high CO concentrations.</title>
        <authorList>
            <person name="Probst A.J."/>
            <person name="Castelle C.J."/>
            <person name="Singh A."/>
            <person name="Brown C.T."/>
            <person name="Anantharaman K."/>
            <person name="Sharon I."/>
            <person name="Hug L.A."/>
            <person name="Burstein D."/>
            <person name="Emerson J.B."/>
            <person name="Thomas B.C."/>
            <person name="Banfield J.F."/>
        </authorList>
    </citation>
    <scope>NUCLEOTIDE SEQUENCE [LARGE SCALE GENOMIC DNA]</scope>
    <source>
        <strain evidence="2">CG1_02_37_22</strain>
    </source>
</reference>
<feature type="transmembrane region" description="Helical" evidence="1">
    <location>
        <begin position="7"/>
        <end position="25"/>
    </location>
</feature>
<proteinExistence type="predicted"/>
<dbReference type="PANTHER" id="PTHR30619:SF1">
    <property type="entry name" value="RECOMBINATION PROTEIN 2"/>
    <property type="match status" value="1"/>
</dbReference>
<dbReference type="CDD" id="cd07731">
    <property type="entry name" value="ComA-like_MBL-fold"/>
    <property type="match status" value="1"/>
</dbReference>
<dbReference type="InterPro" id="IPR035681">
    <property type="entry name" value="ComA-like_MBL"/>
</dbReference>
<dbReference type="InterPro" id="IPR052159">
    <property type="entry name" value="Competence_DNA_uptake"/>
</dbReference>
<dbReference type="PANTHER" id="PTHR30619">
    <property type="entry name" value="DNA INTERNALIZATION/COMPETENCE PROTEIN COMEC/REC2"/>
    <property type="match status" value="1"/>
</dbReference>
<keyword evidence="1" id="KW-1133">Transmembrane helix</keyword>